<evidence type="ECO:0000313" key="4">
    <source>
        <dbReference type="Proteomes" id="UP000280307"/>
    </source>
</evidence>
<dbReference type="Gene3D" id="3.40.50.2000">
    <property type="entry name" value="Glycogen Phosphorylase B"/>
    <property type="match status" value="2"/>
</dbReference>
<keyword evidence="3" id="KW-0808">Transferase</keyword>
<dbReference type="AlphaFoldDB" id="A0A426TVL3"/>
<dbReference type="Pfam" id="PF00534">
    <property type="entry name" value="Glycos_transf_1"/>
    <property type="match status" value="1"/>
</dbReference>
<accession>A0A426TVL3</accession>
<dbReference type="EMBL" id="RSAS01000622">
    <property type="protein sequence ID" value="RRR69520.1"/>
    <property type="molecule type" value="Genomic_DNA"/>
</dbReference>
<dbReference type="SUPFAM" id="SSF53756">
    <property type="entry name" value="UDP-Glycosyltransferase/glycogen phosphorylase"/>
    <property type="match status" value="1"/>
</dbReference>
<feature type="domain" description="Glycosyltransferase subfamily 4-like N-terminal" evidence="2">
    <location>
        <begin position="13"/>
        <end position="214"/>
    </location>
</feature>
<name>A0A426TVL3_9CHLR</name>
<gene>
    <name evidence="3" type="ORF">EI684_15440</name>
</gene>
<evidence type="ECO:0000259" key="1">
    <source>
        <dbReference type="Pfam" id="PF00534"/>
    </source>
</evidence>
<dbReference type="InterPro" id="IPR001296">
    <property type="entry name" value="Glyco_trans_1"/>
</dbReference>
<dbReference type="InterPro" id="IPR028098">
    <property type="entry name" value="Glyco_trans_4-like_N"/>
</dbReference>
<proteinExistence type="predicted"/>
<dbReference type="GO" id="GO:0016757">
    <property type="term" value="F:glycosyltransferase activity"/>
    <property type="evidence" value="ECO:0007669"/>
    <property type="project" value="InterPro"/>
</dbReference>
<sequence length="415" mass="46202">MNPLHLTFSDGSGGADRAALRLHQAMLQQGVASRMQVALKERNDPAIEGSRSEWQRSMLFNRSRVASVGLRLQRPADHNPRSLALLPSGRVHRLNREHADLLHFHWICGEMLSVEDIGRLRKPLVWTLHDMWPFCGAEHYATDGPEARWRHGYTTANRPAAQRGLDLDRWVWQRKQRAWRRPIHLVAPSQWMADCARASALMHDWPVRVIPNPLALNAFRPVPQPLARQLLNLPPDQPLVLFGAIGGGQDQRKGWDLLQATLAQLAGTMPNVAGVIFGQTQPPAPPRLGLPLYWMGHMHDDLSLALLYSACDVMVVPSRLDNLPQTGTEAQACGCPVVAFNVGGLPSVVEHQQTGYLAQPFAIDDLAAGIAWVLESAERQQRLAAQARARAERLWAPEVVVAQYREVYQRALGAG</sequence>
<dbReference type="PANTHER" id="PTHR12526">
    <property type="entry name" value="GLYCOSYLTRANSFERASE"/>
    <property type="match status" value="1"/>
</dbReference>
<protein>
    <submittedName>
        <fullName evidence="3">Glycosyltransferase</fullName>
    </submittedName>
</protein>
<dbReference type="Pfam" id="PF13439">
    <property type="entry name" value="Glyco_transf_4"/>
    <property type="match status" value="1"/>
</dbReference>
<reference evidence="3 4" key="1">
    <citation type="submission" date="2018-12" db="EMBL/GenBank/DDBJ databases">
        <title>Genome Sequence of Candidatus Viridilinea halotolerans isolated from saline sulfide-rich spring.</title>
        <authorList>
            <person name="Grouzdev D.S."/>
            <person name="Burganskaya E.I."/>
            <person name="Krutkina M.S."/>
            <person name="Sukhacheva M.V."/>
            <person name="Gorlenko V.M."/>
        </authorList>
    </citation>
    <scope>NUCLEOTIDE SEQUENCE [LARGE SCALE GENOMIC DNA]</scope>
    <source>
        <strain evidence="3">Chok-6</strain>
    </source>
</reference>
<dbReference type="PANTHER" id="PTHR12526:SF635">
    <property type="entry name" value="GLYCOSYL TRANSFERASE GROUP 1"/>
    <property type="match status" value="1"/>
</dbReference>
<organism evidence="3 4">
    <name type="scientific">Candidatus Viridilinea halotolerans</name>
    <dbReference type="NCBI Taxonomy" id="2491704"/>
    <lineage>
        <taxon>Bacteria</taxon>
        <taxon>Bacillati</taxon>
        <taxon>Chloroflexota</taxon>
        <taxon>Chloroflexia</taxon>
        <taxon>Chloroflexales</taxon>
        <taxon>Chloroflexineae</taxon>
        <taxon>Oscillochloridaceae</taxon>
        <taxon>Candidatus Viridilinea</taxon>
    </lineage>
</organism>
<comment type="caution">
    <text evidence="3">The sequence shown here is derived from an EMBL/GenBank/DDBJ whole genome shotgun (WGS) entry which is preliminary data.</text>
</comment>
<dbReference type="Proteomes" id="UP000280307">
    <property type="component" value="Unassembled WGS sequence"/>
</dbReference>
<feature type="domain" description="Glycosyl transferase family 1" evidence="1">
    <location>
        <begin position="295"/>
        <end position="389"/>
    </location>
</feature>
<evidence type="ECO:0000313" key="3">
    <source>
        <dbReference type="EMBL" id="RRR69520.1"/>
    </source>
</evidence>
<evidence type="ECO:0000259" key="2">
    <source>
        <dbReference type="Pfam" id="PF13439"/>
    </source>
</evidence>